<sequence length="465" mass="50217">MSESSQFPLLLSYYGDDFTGSADVMEALESYGVATALFLDSPSKETVAKFRFIGPRKTSETRIQSFGVAGISRTMSPSQMAVELPSVFSQIASVESQYFHYKICSTFDSSPSLGNIGTATDLAMEVFHSRNVPLVVGAPSLGRFCVFGNLFARVEQKVFRLDRHPTMARHPVTPMGESDLREHLAILSERKVLHMDISKVEGVIEGDTLKEDPPEEGQFLLFDILEDRHLRAVGKWICEKRGSSTQVVVGSSGVEYAICGHLSEVGELKKSDAFCSEPAELLIVLAGSASPGTAAQIEHAIGLGFVDLRINTAALVVPETRDEEIGRCVEEAYREVEAGRSPLLYAAKGPEDPAIGETARVFSERSLEGRAGELIAKYQGEILMRLLSRAGRQRVLVAGGDTSGFATKALGITALEILCPLAPGAPLCLGHSEDDATHGLEICLKGGQNGNHRFIESVLKGRLLA</sequence>
<dbReference type="InterPro" id="IPR010737">
    <property type="entry name" value="4-carb_acid_sugar_kinase_N"/>
</dbReference>
<evidence type="ECO:0000256" key="1">
    <source>
        <dbReference type="ARBA" id="ARBA00005715"/>
    </source>
</evidence>
<dbReference type="InterPro" id="IPR042213">
    <property type="entry name" value="NBD_C_sf"/>
</dbReference>
<dbReference type="Pfam" id="PF17042">
    <property type="entry name" value="NBD_C"/>
    <property type="match status" value="1"/>
</dbReference>
<dbReference type="AlphaFoldDB" id="A0A7X1B7F6"/>
<comment type="similarity">
    <text evidence="1">Belongs to the four-carbon acid sugar kinase family.</text>
</comment>
<keyword evidence="5" id="KW-0067">ATP-binding</keyword>
<dbReference type="InterPro" id="IPR037051">
    <property type="entry name" value="4-carb_acid_sugar_kinase_N_sf"/>
</dbReference>
<evidence type="ECO:0000256" key="6">
    <source>
        <dbReference type="ARBA" id="ARBA00023277"/>
    </source>
</evidence>
<keyword evidence="10" id="KW-1185">Reference proteome</keyword>
<dbReference type="Gene3D" id="3.40.980.20">
    <property type="entry name" value="Four-carbon acid sugar kinase, nucleotide binding domain"/>
    <property type="match status" value="1"/>
</dbReference>
<evidence type="ECO:0000259" key="8">
    <source>
        <dbReference type="Pfam" id="PF17042"/>
    </source>
</evidence>
<reference evidence="9 10" key="1">
    <citation type="submission" date="2020-07" db="EMBL/GenBank/DDBJ databases">
        <authorList>
            <person name="Feng X."/>
        </authorList>
    </citation>
    <scope>NUCLEOTIDE SEQUENCE [LARGE SCALE GENOMIC DNA]</scope>
    <source>
        <strain evidence="9 10">JCM23202</strain>
    </source>
</reference>
<evidence type="ECO:0000256" key="4">
    <source>
        <dbReference type="ARBA" id="ARBA00022777"/>
    </source>
</evidence>
<gene>
    <name evidence="9" type="ORF">H5P27_13490</name>
</gene>
<protein>
    <submittedName>
        <fullName evidence="9">Four-carbon acid sugar kinase family protein</fullName>
    </submittedName>
</protein>
<keyword evidence="4 9" id="KW-0418">Kinase</keyword>
<proteinExistence type="inferred from homology"/>
<keyword evidence="3" id="KW-0547">Nucleotide-binding</keyword>
<dbReference type="GO" id="GO:0005524">
    <property type="term" value="F:ATP binding"/>
    <property type="evidence" value="ECO:0007669"/>
    <property type="project" value="UniProtKB-KW"/>
</dbReference>
<name>A0A7X1B7F6_9BACT</name>
<dbReference type="Gene3D" id="3.40.50.10840">
    <property type="entry name" value="Putative sugar-binding, N-terminal domain"/>
    <property type="match status" value="1"/>
</dbReference>
<dbReference type="GO" id="GO:0016301">
    <property type="term" value="F:kinase activity"/>
    <property type="evidence" value="ECO:0007669"/>
    <property type="project" value="UniProtKB-KW"/>
</dbReference>
<evidence type="ECO:0000259" key="7">
    <source>
        <dbReference type="Pfam" id="PF07005"/>
    </source>
</evidence>
<organism evidence="9 10">
    <name type="scientific">Pelagicoccus albus</name>
    <dbReference type="NCBI Taxonomy" id="415222"/>
    <lineage>
        <taxon>Bacteria</taxon>
        <taxon>Pseudomonadati</taxon>
        <taxon>Verrucomicrobiota</taxon>
        <taxon>Opitutia</taxon>
        <taxon>Puniceicoccales</taxon>
        <taxon>Pelagicoccaceae</taxon>
        <taxon>Pelagicoccus</taxon>
    </lineage>
</organism>
<evidence type="ECO:0000313" key="9">
    <source>
        <dbReference type="EMBL" id="MBC2607061.1"/>
    </source>
</evidence>
<feature type="domain" description="Four-carbon acid sugar kinase N-terminal" evidence="7">
    <location>
        <begin position="12"/>
        <end position="257"/>
    </location>
</feature>
<evidence type="ECO:0000313" key="10">
    <source>
        <dbReference type="Proteomes" id="UP000526501"/>
    </source>
</evidence>
<evidence type="ECO:0000256" key="3">
    <source>
        <dbReference type="ARBA" id="ARBA00022741"/>
    </source>
</evidence>
<feature type="domain" description="Four-carbon acid sugar kinase nucleotide binding" evidence="8">
    <location>
        <begin position="284"/>
        <end position="454"/>
    </location>
</feature>
<accession>A0A7X1B7F6</accession>
<dbReference type="InterPro" id="IPR031475">
    <property type="entry name" value="NBD_C"/>
</dbReference>
<keyword evidence="2" id="KW-0808">Transferase</keyword>
<dbReference type="Proteomes" id="UP000526501">
    <property type="component" value="Unassembled WGS sequence"/>
</dbReference>
<dbReference type="Pfam" id="PF07005">
    <property type="entry name" value="SBD_N"/>
    <property type="match status" value="1"/>
</dbReference>
<evidence type="ECO:0000256" key="5">
    <source>
        <dbReference type="ARBA" id="ARBA00022840"/>
    </source>
</evidence>
<dbReference type="EMBL" id="JACHVC010000012">
    <property type="protein sequence ID" value="MBC2607061.1"/>
    <property type="molecule type" value="Genomic_DNA"/>
</dbReference>
<keyword evidence="6" id="KW-0119">Carbohydrate metabolism</keyword>
<dbReference type="SUPFAM" id="SSF142764">
    <property type="entry name" value="YgbK-like"/>
    <property type="match status" value="1"/>
</dbReference>
<comment type="caution">
    <text evidence="9">The sequence shown here is derived from an EMBL/GenBank/DDBJ whole genome shotgun (WGS) entry which is preliminary data.</text>
</comment>
<evidence type="ECO:0000256" key="2">
    <source>
        <dbReference type="ARBA" id="ARBA00022679"/>
    </source>
</evidence>
<dbReference type="RefSeq" id="WP_185660924.1">
    <property type="nucleotide sequence ID" value="NZ_CAWPOO010000012.1"/>
</dbReference>